<feature type="compositionally biased region" description="Pro residues" evidence="1">
    <location>
        <begin position="29"/>
        <end position="38"/>
    </location>
</feature>
<feature type="chain" id="PRO_5009265028" evidence="2">
    <location>
        <begin position="27"/>
        <end position="281"/>
    </location>
</feature>
<dbReference type="Gene3D" id="3.40.50.1820">
    <property type="entry name" value="alpha/beta hydrolase"/>
    <property type="match status" value="1"/>
</dbReference>
<feature type="signal peptide" evidence="2">
    <location>
        <begin position="1"/>
        <end position="26"/>
    </location>
</feature>
<dbReference type="Proteomes" id="UP000243207">
    <property type="component" value="Chromosome I"/>
</dbReference>
<dbReference type="AlphaFoldDB" id="A0A1H1X1Q6"/>
<evidence type="ECO:0000256" key="2">
    <source>
        <dbReference type="SAM" id="SignalP"/>
    </source>
</evidence>
<gene>
    <name evidence="4" type="ORF">SAMN05216421_2741</name>
</gene>
<reference evidence="5" key="1">
    <citation type="submission" date="2016-10" db="EMBL/GenBank/DDBJ databases">
        <authorList>
            <person name="Varghese N."/>
            <person name="Submissions S."/>
        </authorList>
    </citation>
    <scope>NUCLEOTIDE SEQUENCE [LARGE SCALE GENOMIC DNA]</scope>
    <source>
        <strain evidence="5">NRRL B-51270</strain>
    </source>
</reference>
<dbReference type="ESTHER" id="9psed-a0a1h1x1q6">
    <property type="family name" value="Polyesterase-lipase-cutinase"/>
</dbReference>
<sequence length="281" mass="30234">MSLLTAFKRGALTALLVSLLPLHATAANPTPPPTPEPPAGNSIPPVSRVDADGPYAVTIERNVGPSRSGWVVRPTNLGQNGVIHPVFVWGPGAGTGPSNYEFHLRRIASHGFVVYSQTSTSSGDEMTDAIDWLISENQRSRSPYYQTLDTGNIGAGGHSRGSVASFAIADDPRLTTTIHVAGGSFDGNGSDNLRNPAAYICAEEDPLATPNCRRDYANTDVPVWFTVMDGASHTSAARDGLPMIVAWLRWQLAGETERRTMFIDPSCEFCGPGYETQYKNW</sequence>
<feature type="region of interest" description="Disordered" evidence="1">
    <location>
        <begin position="27"/>
        <end position="46"/>
    </location>
</feature>
<protein>
    <submittedName>
        <fullName evidence="4">Chlorophyllase enzyme</fullName>
    </submittedName>
</protein>
<dbReference type="InterPro" id="IPR029058">
    <property type="entry name" value="AB_hydrolase_fold"/>
</dbReference>
<accession>A0A1H1X1Q6</accession>
<dbReference type="RefSeq" id="WP_093395724.1">
    <property type="nucleotide sequence ID" value="NZ_LT629736.1"/>
</dbReference>
<name>A0A1H1X1Q6_9GAMM</name>
<dbReference type="InterPro" id="IPR041127">
    <property type="entry name" value="PET_hydrolase/cutinase-like"/>
</dbReference>
<feature type="domain" description="PET hydrolase/cutinase-like" evidence="3">
    <location>
        <begin position="49"/>
        <end position="252"/>
    </location>
</feature>
<organism evidence="4 5">
    <name type="scientific">Halopseudomonas xinjiangensis</name>
    <dbReference type="NCBI Taxonomy" id="487184"/>
    <lineage>
        <taxon>Bacteria</taxon>
        <taxon>Pseudomonadati</taxon>
        <taxon>Pseudomonadota</taxon>
        <taxon>Gammaproteobacteria</taxon>
        <taxon>Pseudomonadales</taxon>
        <taxon>Pseudomonadaceae</taxon>
        <taxon>Halopseudomonas</taxon>
    </lineage>
</organism>
<dbReference type="EMBL" id="LT629736">
    <property type="protein sequence ID" value="SDT03283.1"/>
    <property type="molecule type" value="Genomic_DNA"/>
</dbReference>
<evidence type="ECO:0000313" key="4">
    <source>
        <dbReference type="EMBL" id="SDT03283.1"/>
    </source>
</evidence>
<dbReference type="Pfam" id="PF12740">
    <property type="entry name" value="PETase"/>
    <property type="match status" value="1"/>
</dbReference>
<dbReference type="PANTHER" id="PTHR33428:SF14">
    <property type="entry name" value="CARBOXYLESTERASE TYPE B DOMAIN-CONTAINING PROTEIN"/>
    <property type="match status" value="1"/>
</dbReference>
<dbReference type="STRING" id="487184.SAMN05216421_2741"/>
<dbReference type="OrthoDB" id="9812672at2"/>
<keyword evidence="5" id="KW-1185">Reference proteome</keyword>
<dbReference type="PANTHER" id="PTHR33428">
    <property type="entry name" value="CHLOROPHYLLASE-2, CHLOROPLASTIC"/>
    <property type="match status" value="1"/>
</dbReference>
<evidence type="ECO:0000259" key="3">
    <source>
        <dbReference type="Pfam" id="PF12740"/>
    </source>
</evidence>
<evidence type="ECO:0000256" key="1">
    <source>
        <dbReference type="SAM" id="MobiDB-lite"/>
    </source>
</evidence>
<dbReference type="SUPFAM" id="SSF53474">
    <property type="entry name" value="alpha/beta-Hydrolases"/>
    <property type="match status" value="1"/>
</dbReference>
<proteinExistence type="predicted"/>
<evidence type="ECO:0000313" key="5">
    <source>
        <dbReference type="Proteomes" id="UP000243207"/>
    </source>
</evidence>
<keyword evidence="2" id="KW-0732">Signal</keyword>